<evidence type="ECO:0000256" key="4">
    <source>
        <dbReference type="ARBA" id="ARBA00022827"/>
    </source>
</evidence>
<keyword evidence="3" id="KW-0285">Flavoprotein</keyword>
<keyword evidence="4" id="KW-0274">FAD</keyword>
<comment type="cofactor">
    <cofactor evidence="1">
        <name>FAD</name>
        <dbReference type="ChEBI" id="CHEBI:57692"/>
    </cofactor>
</comment>
<dbReference type="PANTHER" id="PTHR21197:SF0">
    <property type="entry name" value="UDP-GALACTOPYRANOSE MUTASE"/>
    <property type="match status" value="1"/>
</dbReference>
<dbReference type="NCBIfam" id="TIGR00031">
    <property type="entry name" value="UDP-GALP_mutase"/>
    <property type="match status" value="1"/>
</dbReference>
<dbReference type="GO" id="GO:0005829">
    <property type="term" value="C:cytosol"/>
    <property type="evidence" value="ECO:0007669"/>
    <property type="project" value="TreeGrafter"/>
</dbReference>
<dbReference type="PANTHER" id="PTHR21197">
    <property type="entry name" value="UDP-GALACTOPYRANOSE MUTASE"/>
    <property type="match status" value="1"/>
</dbReference>
<organism evidence="7 8">
    <name type="scientific">Pelatocladus maniniholoensis HA4357-MV3</name>
    <dbReference type="NCBI Taxonomy" id="1117104"/>
    <lineage>
        <taxon>Bacteria</taxon>
        <taxon>Bacillati</taxon>
        <taxon>Cyanobacteriota</taxon>
        <taxon>Cyanophyceae</taxon>
        <taxon>Nostocales</taxon>
        <taxon>Nostocaceae</taxon>
        <taxon>Pelatocladus</taxon>
    </lineage>
</organism>
<dbReference type="InterPro" id="IPR015899">
    <property type="entry name" value="UDP-GalPyranose_mutase_C"/>
</dbReference>
<dbReference type="EC" id="5.4.99.9" evidence="7"/>
<dbReference type="AlphaFoldDB" id="A0A9E3H871"/>
<evidence type="ECO:0000259" key="6">
    <source>
        <dbReference type="Pfam" id="PF03275"/>
    </source>
</evidence>
<gene>
    <name evidence="7" type="primary">glf</name>
    <name evidence="7" type="ORF">KME28_11855</name>
</gene>
<dbReference type="GO" id="GO:0050660">
    <property type="term" value="F:flavin adenine dinucleotide binding"/>
    <property type="evidence" value="ECO:0007669"/>
    <property type="project" value="TreeGrafter"/>
</dbReference>
<dbReference type="Gene3D" id="3.40.50.720">
    <property type="entry name" value="NAD(P)-binding Rossmann-like Domain"/>
    <property type="match status" value="3"/>
</dbReference>
<evidence type="ECO:0000313" key="7">
    <source>
        <dbReference type="EMBL" id="MBW4432397.1"/>
    </source>
</evidence>
<accession>A0A9E3H871</accession>
<protein>
    <submittedName>
        <fullName evidence="7">UDP-galactopyranose mutase</fullName>
        <ecNumber evidence="7">5.4.99.9</ecNumber>
    </submittedName>
</protein>
<dbReference type="InterPro" id="IPR004379">
    <property type="entry name" value="UDP-GALP_mutase"/>
</dbReference>
<comment type="caution">
    <text evidence="7">The sequence shown here is derived from an EMBL/GenBank/DDBJ whole genome shotgun (WGS) entry which is preliminary data.</text>
</comment>
<evidence type="ECO:0000256" key="3">
    <source>
        <dbReference type="ARBA" id="ARBA00022630"/>
    </source>
</evidence>
<name>A0A9E3H871_9NOST</name>
<dbReference type="GO" id="GO:0008767">
    <property type="term" value="F:UDP-galactopyranose mutase activity"/>
    <property type="evidence" value="ECO:0007669"/>
    <property type="project" value="UniProtKB-EC"/>
</dbReference>
<sequence>MKVDWLIIGAGYSSCVLAERIATQLAQQVLVVERRDHIGGNAYDFYNEHGILVHKYGPHIFHTKSKKAWDYLSQFTEWRHYYHHVLGVVEGKKVPIPFNLNSLYALFPPHYAQKLENLLLEHFGFGVKVPILKLRESTSGDLEFLANYIYENVFLHYTIKQWELKPEQLDRGVTGRVPVYISRDNRYFQDIYQAMPKYGYTEMFRRMLTHPNIKVLLNADYREVIDDIKFNRIICTAPIDTFFDYMYGELPYRSLRFQFETLEQEYYQEVGTVNYPNDYDITRITEQKYLSGQSLPKTTLVMEYPQAYIPEKNDPYYPIPREENRERLDLYLKEVDNLNGTVIFVGRLAEYKYYDMDQAVIRALGVFEKKLIEI</sequence>
<feature type="domain" description="UDP-galactopyranose mutase C-terminal" evidence="6">
    <location>
        <begin position="153"/>
        <end position="353"/>
    </location>
</feature>
<reference evidence="7" key="1">
    <citation type="submission" date="2021-05" db="EMBL/GenBank/DDBJ databases">
        <authorList>
            <person name="Pietrasiak N."/>
            <person name="Ward R."/>
            <person name="Stajich J.E."/>
            <person name="Kurbessoian T."/>
        </authorList>
    </citation>
    <scope>NUCLEOTIDE SEQUENCE</scope>
    <source>
        <strain evidence="7">HA4357-MV3</strain>
    </source>
</reference>
<comment type="similarity">
    <text evidence="2">Belongs to the UDP-galactopyranose/dTDP-fucopyranose mutase family.</text>
</comment>
<dbReference type="Pfam" id="PF13450">
    <property type="entry name" value="NAD_binding_8"/>
    <property type="match status" value="1"/>
</dbReference>
<dbReference type="Pfam" id="PF03275">
    <property type="entry name" value="GLF"/>
    <property type="match status" value="1"/>
</dbReference>
<evidence type="ECO:0000313" key="8">
    <source>
        <dbReference type="Proteomes" id="UP000813215"/>
    </source>
</evidence>
<evidence type="ECO:0000256" key="5">
    <source>
        <dbReference type="ARBA" id="ARBA00023235"/>
    </source>
</evidence>
<dbReference type="Proteomes" id="UP000813215">
    <property type="component" value="Unassembled WGS sequence"/>
</dbReference>
<evidence type="ECO:0000256" key="1">
    <source>
        <dbReference type="ARBA" id="ARBA00001974"/>
    </source>
</evidence>
<dbReference type="EMBL" id="JAHHHW010000085">
    <property type="protein sequence ID" value="MBW4432397.1"/>
    <property type="molecule type" value="Genomic_DNA"/>
</dbReference>
<dbReference type="SUPFAM" id="SSF51971">
    <property type="entry name" value="Nucleotide-binding domain"/>
    <property type="match status" value="1"/>
</dbReference>
<keyword evidence="5 7" id="KW-0413">Isomerase</keyword>
<dbReference type="SUPFAM" id="SSF54373">
    <property type="entry name" value="FAD-linked reductases, C-terminal domain"/>
    <property type="match status" value="1"/>
</dbReference>
<proteinExistence type="inferred from homology"/>
<evidence type="ECO:0000256" key="2">
    <source>
        <dbReference type="ARBA" id="ARBA00009321"/>
    </source>
</evidence>
<reference evidence="7" key="2">
    <citation type="journal article" date="2022" name="Microbiol. Resour. Announc.">
        <title>Metagenome Sequencing to Explore Phylogenomics of Terrestrial Cyanobacteria.</title>
        <authorList>
            <person name="Ward R.D."/>
            <person name="Stajich J.E."/>
            <person name="Johansen J.R."/>
            <person name="Huntemann M."/>
            <person name="Clum A."/>
            <person name="Foster B."/>
            <person name="Foster B."/>
            <person name="Roux S."/>
            <person name="Palaniappan K."/>
            <person name="Varghese N."/>
            <person name="Mukherjee S."/>
            <person name="Reddy T.B.K."/>
            <person name="Daum C."/>
            <person name="Copeland A."/>
            <person name="Chen I.A."/>
            <person name="Ivanova N.N."/>
            <person name="Kyrpides N.C."/>
            <person name="Shapiro N."/>
            <person name="Eloe-Fadrosh E.A."/>
            <person name="Pietrasiak N."/>
        </authorList>
    </citation>
    <scope>NUCLEOTIDE SEQUENCE</scope>
    <source>
        <strain evidence="7">HA4357-MV3</strain>
    </source>
</reference>